<dbReference type="PANTHER" id="PTHR41771:SF1">
    <property type="entry name" value="MEMBRANE PROTEIN"/>
    <property type="match status" value="1"/>
</dbReference>
<evidence type="ECO:0000256" key="1">
    <source>
        <dbReference type="SAM" id="MobiDB-lite"/>
    </source>
</evidence>
<accession>E6SAR4</accession>
<reference evidence="3 4" key="1">
    <citation type="journal article" date="2010" name="Stand. Genomic Sci.">
        <title>Complete genome sequence of Intrasporangium calvum type strain (7 KIP).</title>
        <authorList>
            <person name="Del Rio T.G."/>
            <person name="Chertkov O."/>
            <person name="Yasawong M."/>
            <person name="Lucas S."/>
            <person name="Deshpande S."/>
            <person name="Cheng J.F."/>
            <person name="Detter C."/>
            <person name="Tapia R."/>
            <person name="Han C."/>
            <person name="Goodwin L."/>
            <person name="Pitluck S."/>
            <person name="Liolios K."/>
            <person name="Ivanova N."/>
            <person name="Mavromatis K."/>
            <person name="Pati A."/>
            <person name="Chen A."/>
            <person name="Palaniappan K."/>
            <person name="Land M."/>
            <person name="Hauser L."/>
            <person name="Chang Y.J."/>
            <person name="Jeffries C.D."/>
            <person name="Rohde M."/>
            <person name="Pukall R."/>
            <person name="Sikorski J."/>
            <person name="Goker M."/>
            <person name="Woyke T."/>
            <person name="Bristow J."/>
            <person name="Eisen J.A."/>
            <person name="Markowitz V."/>
            <person name="Hugenholtz P."/>
            <person name="Kyrpides N.C."/>
            <person name="Klenk H.P."/>
            <person name="Lapidus A."/>
        </authorList>
    </citation>
    <scope>NUCLEOTIDE SEQUENCE [LARGE SCALE GENOMIC DNA]</scope>
    <source>
        <strain evidence="4">ATCC 23552 / DSM 43043 / JCM 3097 / NBRC 12989 / 7 KIP</strain>
    </source>
</reference>
<dbReference type="KEGG" id="ica:Intca_1825"/>
<dbReference type="Pfam" id="PF07907">
    <property type="entry name" value="YibE_F"/>
    <property type="match status" value="1"/>
</dbReference>
<dbReference type="Proteomes" id="UP000008914">
    <property type="component" value="Chromosome"/>
</dbReference>
<sequence length="474" mass="49387">MGSLAKLALIAFLILTAAGTVFGLVRYWPSGASAADRVGSSDFAAPGVTFPIATVSEVLPPCAGAESQVGAAPLQNQRGDVAADSATCGAIRVNLEPETGDWNDQVTVTISVPGPVSTSGLQAGDKVQLLKIPPQGAEPAAYSFLQVQRGAPLALLLALFVLVVAVVARLRGVLALVGLGFGGLLVIKFMLPALLEGQPGMRVALIASTAIMFVVLYLTHGLSTRTSTALAGTFFGLAITAVLGVLAVHLARLSGVADDEGAMLVAFNETMRPRDLLTAAIIVAGLGVLNDVTITQSSAVWELRAAAPHLSRRTLFSSGMRIGRDHIASTIYTIVFAYAGAALPVLLLLFLYERPVLDLLQAESMSEEIVRTLASAIGLVLAVPATTAIAALTVGRARDPEILPTEYLSPDGDAGRGEVDASPTTDPTLTVGRPVDRRAAGRPRGPSATELQQRAAQIQRPPTSRSELRSRSRR</sequence>
<feature type="transmembrane region" description="Helical" evidence="2">
    <location>
        <begin position="330"/>
        <end position="352"/>
    </location>
</feature>
<dbReference type="EMBL" id="CP002343">
    <property type="protein sequence ID" value="ADU48337.1"/>
    <property type="molecule type" value="Genomic_DNA"/>
</dbReference>
<dbReference type="STRING" id="710696.Intca_1825"/>
<feature type="region of interest" description="Disordered" evidence="1">
    <location>
        <begin position="403"/>
        <end position="474"/>
    </location>
</feature>
<evidence type="ECO:0000256" key="2">
    <source>
        <dbReference type="SAM" id="Phobius"/>
    </source>
</evidence>
<feature type="transmembrane region" description="Helical" evidence="2">
    <location>
        <begin position="372"/>
        <end position="394"/>
    </location>
</feature>
<gene>
    <name evidence="3" type="ordered locus">Intca_1825</name>
</gene>
<protein>
    <submittedName>
        <fullName evidence="3">YibE/F family protein</fullName>
    </submittedName>
</protein>
<dbReference type="InterPro" id="IPR012507">
    <property type="entry name" value="YibE_F"/>
</dbReference>
<feature type="transmembrane region" description="Helical" evidence="2">
    <location>
        <begin position="173"/>
        <end position="195"/>
    </location>
</feature>
<feature type="transmembrane region" description="Helical" evidence="2">
    <location>
        <begin position="230"/>
        <end position="251"/>
    </location>
</feature>
<organism evidence="3 4">
    <name type="scientific">Intrasporangium calvum (strain ATCC 23552 / DSM 43043 / JCM 3097 / NBRC 12989 / NCIMB 10167 / NRRL B-3866 / 7 KIP)</name>
    <dbReference type="NCBI Taxonomy" id="710696"/>
    <lineage>
        <taxon>Bacteria</taxon>
        <taxon>Bacillati</taxon>
        <taxon>Actinomycetota</taxon>
        <taxon>Actinomycetes</taxon>
        <taxon>Micrococcales</taxon>
        <taxon>Intrasporangiaceae</taxon>
        <taxon>Intrasporangium</taxon>
    </lineage>
</organism>
<evidence type="ECO:0000313" key="3">
    <source>
        <dbReference type="EMBL" id="ADU48337.1"/>
    </source>
</evidence>
<keyword evidence="4" id="KW-1185">Reference proteome</keyword>
<dbReference type="HOGENOM" id="CLU_028166_3_1_11"/>
<dbReference type="eggNOG" id="COG5438">
    <property type="taxonomic scope" value="Bacteria"/>
</dbReference>
<keyword evidence="2" id="KW-0472">Membrane</keyword>
<name>E6SAR4_INTC7</name>
<keyword evidence="2" id="KW-0812">Transmembrane</keyword>
<evidence type="ECO:0000313" key="4">
    <source>
        <dbReference type="Proteomes" id="UP000008914"/>
    </source>
</evidence>
<feature type="transmembrane region" description="Helical" evidence="2">
    <location>
        <begin position="150"/>
        <end position="168"/>
    </location>
</feature>
<proteinExistence type="predicted"/>
<feature type="transmembrane region" description="Helical" evidence="2">
    <location>
        <begin position="201"/>
        <end position="218"/>
    </location>
</feature>
<keyword evidence="2" id="KW-1133">Transmembrane helix</keyword>
<dbReference type="PANTHER" id="PTHR41771">
    <property type="entry name" value="MEMBRANE PROTEIN-RELATED"/>
    <property type="match status" value="1"/>
</dbReference>
<feature type="compositionally biased region" description="Polar residues" evidence="1">
    <location>
        <begin position="449"/>
        <end position="463"/>
    </location>
</feature>
<dbReference type="AlphaFoldDB" id="E6SAR4"/>